<dbReference type="SUPFAM" id="SSF63829">
    <property type="entry name" value="Calcium-dependent phosphotriesterase"/>
    <property type="match status" value="1"/>
</dbReference>
<keyword evidence="31" id="KW-1185">Reference proteome</keyword>
<comment type="similarity">
    <text evidence="7">Belongs to the strictosidine synthase family.</text>
</comment>
<name>A0A4D6NAG5_VIGUN</name>
<dbReference type="SUPFAM" id="SSF54373">
    <property type="entry name" value="FAD-linked reductases, C-terminal domain"/>
    <property type="match status" value="1"/>
</dbReference>
<evidence type="ECO:0000256" key="14">
    <source>
        <dbReference type="ARBA" id="ARBA00022729"/>
    </source>
</evidence>
<evidence type="ECO:0000256" key="27">
    <source>
        <dbReference type="ARBA" id="ARBA00052682"/>
    </source>
</evidence>
<dbReference type="Pfam" id="PF03088">
    <property type="entry name" value="Str_synth"/>
    <property type="match status" value="1"/>
</dbReference>
<evidence type="ECO:0000259" key="29">
    <source>
        <dbReference type="PROSITE" id="PS51379"/>
    </source>
</evidence>
<dbReference type="InterPro" id="IPR036188">
    <property type="entry name" value="FAD/NAD-bd_sf"/>
</dbReference>
<dbReference type="Gene3D" id="3.30.70.20">
    <property type="match status" value="1"/>
</dbReference>
<dbReference type="InterPro" id="IPR018119">
    <property type="entry name" value="Strictosidine_synth_cons-reg"/>
</dbReference>
<dbReference type="Gene3D" id="3.50.50.60">
    <property type="entry name" value="FAD/NAD(P)-binding domain"/>
    <property type="match status" value="1"/>
</dbReference>
<evidence type="ECO:0000256" key="11">
    <source>
        <dbReference type="ARBA" id="ARBA00022554"/>
    </source>
</evidence>
<dbReference type="AlphaFoldDB" id="A0A4D6NAG5"/>
<keyword evidence="15" id="KW-0999">Mitochondrion inner membrane</keyword>
<organism evidence="30 31">
    <name type="scientific">Vigna unguiculata</name>
    <name type="common">Cowpea</name>
    <dbReference type="NCBI Taxonomy" id="3917"/>
    <lineage>
        <taxon>Eukaryota</taxon>
        <taxon>Viridiplantae</taxon>
        <taxon>Streptophyta</taxon>
        <taxon>Embryophyta</taxon>
        <taxon>Tracheophyta</taxon>
        <taxon>Spermatophyta</taxon>
        <taxon>Magnoliopsida</taxon>
        <taxon>eudicotyledons</taxon>
        <taxon>Gunneridae</taxon>
        <taxon>Pentapetalae</taxon>
        <taxon>rosids</taxon>
        <taxon>fabids</taxon>
        <taxon>Fabales</taxon>
        <taxon>Fabaceae</taxon>
        <taxon>Papilionoideae</taxon>
        <taxon>50 kb inversion clade</taxon>
        <taxon>NPAAA clade</taxon>
        <taxon>indigoferoid/millettioid clade</taxon>
        <taxon>Phaseoleae</taxon>
        <taxon>Vigna</taxon>
    </lineage>
</organism>
<evidence type="ECO:0000256" key="13">
    <source>
        <dbReference type="ARBA" id="ARBA00022723"/>
    </source>
</evidence>
<evidence type="ECO:0000256" key="12">
    <source>
        <dbReference type="ARBA" id="ARBA00022630"/>
    </source>
</evidence>
<keyword evidence="23" id="KW-0496">Mitochondrion</keyword>
<evidence type="ECO:0000313" key="31">
    <source>
        <dbReference type="Proteomes" id="UP000501690"/>
    </source>
</evidence>
<keyword evidence="13" id="KW-0479">Metal-binding</keyword>
<dbReference type="InterPro" id="IPR011042">
    <property type="entry name" value="6-blade_b-propeller_TolB-like"/>
</dbReference>
<evidence type="ECO:0000256" key="10">
    <source>
        <dbReference type="ARBA" id="ARBA00022448"/>
    </source>
</evidence>
<comment type="similarity">
    <text evidence="6">Belongs to the ETF-QO/FixC family.</text>
</comment>
<dbReference type="InterPro" id="IPR007859">
    <property type="entry name" value="ETF-QO/FixX_C"/>
</dbReference>
<evidence type="ECO:0000256" key="17">
    <source>
        <dbReference type="ARBA" id="ARBA00022946"/>
    </source>
</evidence>
<keyword evidence="14" id="KW-0732">Signal</keyword>
<dbReference type="PANTHER" id="PTHR10617">
    <property type="entry name" value="ELECTRON TRANSFER FLAVOPROTEIN-UBIQUINONE OXIDOREDUCTASE"/>
    <property type="match status" value="1"/>
</dbReference>
<evidence type="ECO:0000256" key="22">
    <source>
        <dbReference type="ARBA" id="ARBA00023075"/>
    </source>
</evidence>
<evidence type="ECO:0000256" key="24">
    <source>
        <dbReference type="ARBA" id="ARBA00023136"/>
    </source>
</evidence>
<evidence type="ECO:0000256" key="8">
    <source>
        <dbReference type="ARBA" id="ARBA00012696"/>
    </source>
</evidence>
<feature type="region of interest" description="Disordered" evidence="28">
    <location>
        <begin position="920"/>
        <end position="942"/>
    </location>
</feature>
<evidence type="ECO:0000256" key="26">
    <source>
        <dbReference type="ARBA" id="ARBA00032754"/>
    </source>
</evidence>
<dbReference type="Gene3D" id="2.120.10.30">
    <property type="entry name" value="TolB, C-terminal domain"/>
    <property type="match status" value="1"/>
</dbReference>
<keyword evidence="18" id="KW-0249">Electron transport</keyword>
<feature type="compositionally biased region" description="Basic and acidic residues" evidence="28">
    <location>
        <begin position="926"/>
        <end position="942"/>
    </location>
</feature>
<dbReference type="FunFam" id="2.120.10.30:FF:000032">
    <property type="entry name" value="Protein STRICTOSIDINE SYNTHASE-LIKE 13"/>
    <property type="match status" value="1"/>
</dbReference>
<sequence>MEKIKLKLLLKDETFLQHPFVLTLVLLFGLIMMDPFHLGPLSEHEFRPVKHDIAPYHQVMKNWPRDNMSKLALYAKSEFNNQVFGPESLEFDNMGRGPYTGLADGRVVRWMGEELGWETFAVVTSNWTEKLCFRGNDSTTAKQWKHEKTCGRPLGLRFDKESGDLYIADAYYGLLVVGPNGGLATSLATHVEGKPILFANDLDIHRNGSIFFTDTSKRYNRVAHFFILLEGEATGRLLRYDPPTKTTHVVLDGLAFPNGVQFSEDQSFLLFTETTNCRLMKFWLEGPRSGSVELLADLPGFPDNVRMNRKGQFWVAIDCCRTPAQEVLSNNPWLRNIYFRLPIRMSLLARAMGMRMYTVISRLNDKGEVLEVLEDREGEVMQLVMRTTCNCIMLNFHSLFSKSKSKIASTGYLLRATTTSQCLHTNITTIHTSNANNSHHVFSPRYSHIAYAFSKSPARADSRVPTSRTFCTSSSERDSIEYDVVIVGAGPAGLSAAIRLKQMCRERNADLSVCVLDKGAEVGAHIISGNVFEPRALNELLPQWKEQEAPITTPVSSDKFWFLTKGRAISLPSPFNNKGNYVISLSQLVRWMGAKAEELGVEIYPGFAASEILYDANSKVIGIGTNDMGIAKDGSKKENFQRGVEIKGRITLLAEGCRGSLSEKIMKKYNLRERAGAEHQTYALGIKEVWEIDEEKHQPGAVIHTLGWPLDHKTYGGSFLYHMKDNQISIGLVVALNYQNPFLNPYEEFQKLKHHPAIKSFLEGGTVIQYGARSLNEGGFQSIPYPVFPGGAIIGCSAGFMNVPKIKGTHTAMKSGMLAAEATFGALNEGLDMDTYWDALRNSWIWEELHKSRNYRPAFEYGLIPGLALSGLEHYIFKGRHSFTLKHGKPDHEATNAARFHSPIQYPKADGILSFDVPSSLHRSNTNHEHDQPPHLRLKDPKSPELINLPVYAAPEWRYCPARVYEYVADEQNQMKLQINAQNCLHCKACDIKDPTQNIEWTVPEGGGGPGYSVM</sequence>
<dbReference type="SUPFAM" id="SSF51905">
    <property type="entry name" value="FAD/NAD(P)-binding domain"/>
    <property type="match status" value="1"/>
</dbReference>
<dbReference type="Pfam" id="PF20067">
    <property type="entry name" value="SSL_N"/>
    <property type="match status" value="1"/>
</dbReference>
<evidence type="ECO:0000256" key="6">
    <source>
        <dbReference type="ARBA" id="ARBA00006796"/>
    </source>
</evidence>
<evidence type="ECO:0000256" key="4">
    <source>
        <dbReference type="ARBA" id="ARBA00004116"/>
    </source>
</evidence>
<dbReference type="SUPFAM" id="SSF54862">
    <property type="entry name" value="4Fe-4S ferredoxins"/>
    <property type="match status" value="1"/>
</dbReference>
<keyword evidence="12" id="KW-0285">Flavoprotein</keyword>
<gene>
    <name evidence="30" type="ORF">DEO72_LG10g334</name>
</gene>
<keyword evidence="19" id="KW-0560">Oxidoreductase</keyword>
<evidence type="ECO:0000256" key="19">
    <source>
        <dbReference type="ARBA" id="ARBA00023002"/>
    </source>
</evidence>
<dbReference type="EC" id="1.5.5.1" evidence="8"/>
<comment type="cofactor">
    <cofactor evidence="2">
        <name>FAD</name>
        <dbReference type="ChEBI" id="CHEBI:57692"/>
    </cofactor>
</comment>
<keyword evidence="25" id="KW-0325">Glycoprotein</keyword>
<comment type="catalytic activity">
    <reaction evidence="27">
        <text>a ubiquinone + reduced [electron-transfer flavoprotein] = a ubiquinol + oxidized [electron-transfer flavoprotein] + H(+)</text>
        <dbReference type="Rhea" id="RHEA:24052"/>
        <dbReference type="Rhea" id="RHEA-COMP:9565"/>
        <dbReference type="Rhea" id="RHEA-COMP:9566"/>
        <dbReference type="Rhea" id="RHEA-COMP:10685"/>
        <dbReference type="Rhea" id="RHEA-COMP:10686"/>
        <dbReference type="ChEBI" id="CHEBI:15378"/>
        <dbReference type="ChEBI" id="CHEBI:16389"/>
        <dbReference type="ChEBI" id="CHEBI:17976"/>
        <dbReference type="ChEBI" id="CHEBI:57692"/>
        <dbReference type="ChEBI" id="CHEBI:58307"/>
        <dbReference type="EC" id="1.5.5.1"/>
    </reaction>
</comment>
<dbReference type="InterPro" id="IPR017896">
    <property type="entry name" value="4Fe4S_Fe-S-bd"/>
</dbReference>
<dbReference type="EMBL" id="CP039354">
    <property type="protein sequence ID" value="QCE09115.1"/>
    <property type="molecule type" value="Genomic_DNA"/>
</dbReference>
<keyword evidence="20" id="KW-0408">Iron</keyword>
<dbReference type="FunFam" id="3.30.70.20:FF:000015">
    <property type="entry name" value="Electron transfer flavoprotein-ubiquinone oxidoreductase"/>
    <property type="match status" value="1"/>
</dbReference>
<comment type="function">
    <text evidence="3">Accepts electrons from ETF and reduces ubiquinone.</text>
</comment>
<evidence type="ECO:0000256" key="15">
    <source>
        <dbReference type="ARBA" id="ARBA00022792"/>
    </source>
</evidence>
<evidence type="ECO:0000256" key="18">
    <source>
        <dbReference type="ARBA" id="ARBA00022982"/>
    </source>
</evidence>
<dbReference type="GO" id="GO:0005743">
    <property type="term" value="C:mitochondrial inner membrane"/>
    <property type="evidence" value="ECO:0007669"/>
    <property type="project" value="UniProtKB-SubCell"/>
</dbReference>
<dbReference type="GO" id="GO:0005773">
    <property type="term" value="C:vacuole"/>
    <property type="evidence" value="ECO:0007669"/>
    <property type="project" value="UniProtKB-SubCell"/>
</dbReference>
<keyword evidence="21" id="KW-0411">Iron-sulfur</keyword>
<dbReference type="GO" id="GO:0004174">
    <property type="term" value="F:electron-transferring-flavoprotein dehydrogenase activity"/>
    <property type="evidence" value="ECO:0007669"/>
    <property type="project" value="UniProtKB-EC"/>
</dbReference>
<keyword evidence="24" id="KW-0472">Membrane</keyword>
<keyword evidence="22" id="KW-0830">Ubiquinone</keyword>
<dbReference type="Pfam" id="PF21162">
    <property type="entry name" value="ETFQO_UQ-bd"/>
    <property type="match status" value="1"/>
</dbReference>
<evidence type="ECO:0000256" key="1">
    <source>
        <dbReference type="ARBA" id="ARBA00001966"/>
    </source>
</evidence>
<evidence type="ECO:0000256" key="25">
    <source>
        <dbReference type="ARBA" id="ARBA00023180"/>
    </source>
</evidence>
<dbReference type="Proteomes" id="UP000501690">
    <property type="component" value="Linkage Group LG10"/>
</dbReference>
<comment type="subcellular location">
    <subcellularLocation>
        <location evidence="5">Mitochondrion inner membrane</location>
    </subcellularLocation>
    <subcellularLocation>
        <location evidence="4">Vacuole</location>
    </subcellularLocation>
</comment>
<evidence type="ECO:0000256" key="21">
    <source>
        <dbReference type="ARBA" id="ARBA00023014"/>
    </source>
</evidence>
<evidence type="ECO:0000256" key="28">
    <source>
        <dbReference type="SAM" id="MobiDB-lite"/>
    </source>
</evidence>
<dbReference type="PROSITE" id="PS51379">
    <property type="entry name" value="4FE4S_FER_2"/>
    <property type="match status" value="1"/>
</dbReference>
<evidence type="ECO:0000256" key="23">
    <source>
        <dbReference type="ARBA" id="ARBA00023128"/>
    </source>
</evidence>
<dbReference type="InterPro" id="IPR049398">
    <property type="entry name" value="ETF-QO/FixC_UQ-bd"/>
</dbReference>
<comment type="cofactor">
    <cofactor evidence="1">
        <name>[4Fe-4S] cluster</name>
        <dbReference type="ChEBI" id="CHEBI:49883"/>
    </cofactor>
</comment>
<evidence type="ECO:0000256" key="9">
    <source>
        <dbReference type="ARBA" id="ARBA00015394"/>
    </source>
</evidence>
<dbReference type="PANTHER" id="PTHR10617:SF107">
    <property type="entry name" value="ELECTRON TRANSFER FLAVOPROTEIN-UBIQUINONE OXIDOREDUCTASE, MITOCHONDRIAL"/>
    <property type="match status" value="1"/>
</dbReference>
<dbReference type="Pfam" id="PF13450">
    <property type="entry name" value="NAD_binding_8"/>
    <property type="match status" value="1"/>
</dbReference>
<evidence type="ECO:0000256" key="5">
    <source>
        <dbReference type="ARBA" id="ARBA00004273"/>
    </source>
</evidence>
<dbReference type="GO" id="GO:0051536">
    <property type="term" value="F:iron-sulfur cluster binding"/>
    <property type="evidence" value="ECO:0007669"/>
    <property type="project" value="UniProtKB-KW"/>
</dbReference>
<proteinExistence type="inferred from homology"/>
<keyword evidence="17" id="KW-0809">Transit peptide</keyword>
<reference evidence="30 31" key="1">
    <citation type="submission" date="2019-04" db="EMBL/GenBank/DDBJ databases">
        <title>An improved genome assembly and genetic linkage map for asparagus bean, Vigna unguiculata ssp. sesquipedialis.</title>
        <authorList>
            <person name="Xia Q."/>
            <person name="Zhang R."/>
            <person name="Dong Y."/>
        </authorList>
    </citation>
    <scope>NUCLEOTIDE SEQUENCE [LARGE SCALE GENOMIC DNA]</scope>
    <source>
        <tissue evidence="30">Leaf</tissue>
    </source>
</reference>
<evidence type="ECO:0000256" key="2">
    <source>
        <dbReference type="ARBA" id="ARBA00001974"/>
    </source>
</evidence>
<dbReference type="GO" id="GO:0046872">
    <property type="term" value="F:metal ion binding"/>
    <property type="evidence" value="ECO:0007669"/>
    <property type="project" value="UniProtKB-KW"/>
</dbReference>
<dbReference type="InterPro" id="IPR040156">
    <property type="entry name" value="ETF-QO"/>
</dbReference>
<protein>
    <recommendedName>
        <fullName evidence="9">Electron transfer flavoprotein-ubiquinone oxidoreductase, mitochondrial</fullName>
        <ecNumber evidence="8">1.5.5.1</ecNumber>
    </recommendedName>
    <alternativeName>
        <fullName evidence="26">Electron-transferring-flavoprotein dehydrogenase</fullName>
    </alternativeName>
</protein>
<keyword evidence="16" id="KW-0274">FAD</keyword>
<dbReference type="Pfam" id="PF05187">
    <property type="entry name" value="Fer4_ETF_QO"/>
    <property type="match status" value="1"/>
</dbReference>
<evidence type="ECO:0000256" key="16">
    <source>
        <dbReference type="ARBA" id="ARBA00022827"/>
    </source>
</evidence>
<evidence type="ECO:0000256" key="7">
    <source>
        <dbReference type="ARBA" id="ARBA00009191"/>
    </source>
</evidence>
<keyword evidence="10" id="KW-0813">Transport</keyword>
<accession>A0A4D6NAG5</accession>
<evidence type="ECO:0000313" key="30">
    <source>
        <dbReference type="EMBL" id="QCE09115.1"/>
    </source>
</evidence>
<evidence type="ECO:0000256" key="20">
    <source>
        <dbReference type="ARBA" id="ARBA00023004"/>
    </source>
</evidence>
<feature type="domain" description="4Fe-4S ferredoxin-type" evidence="29">
    <location>
        <begin position="975"/>
        <end position="1004"/>
    </location>
</feature>
<keyword evidence="11" id="KW-0926">Vacuole</keyword>
<dbReference type="Gene3D" id="3.30.9.90">
    <property type="match status" value="1"/>
</dbReference>
<evidence type="ECO:0000256" key="3">
    <source>
        <dbReference type="ARBA" id="ARBA00002819"/>
    </source>
</evidence>